<dbReference type="InterPro" id="IPR058792">
    <property type="entry name" value="Beta-barrel_RND_2"/>
</dbReference>
<proteinExistence type="inferred from homology"/>
<keyword evidence="7" id="KW-1185">Reference proteome</keyword>
<evidence type="ECO:0000259" key="5">
    <source>
        <dbReference type="Pfam" id="PF25954"/>
    </source>
</evidence>
<comment type="similarity">
    <text evidence="1">Belongs to the membrane fusion protein (MFP) (TC 8.A.1) family.</text>
</comment>
<feature type="compositionally biased region" description="Low complexity" evidence="3">
    <location>
        <begin position="383"/>
        <end position="396"/>
    </location>
</feature>
<protein>
    <submittedName>
        <fullName evidence="6">Efflux RND transporter periplasmic adaptor subunit</fullName>
    </submittedName>
</protein>
<evidence type="ECO:0000256" key="2">
    <source>
        <dbReference type="SAM" id="Coils"/>
    </source>
</evidence>
<name>A0A398CE66_9BURK</name>
<dbReference type="RefSeq" id="WP_119107638.1">
    <property type="nucleotide sequence ID" value="NZ_QXJC01000001.1"/>
</dbReference>
<feature type="domain" description="Multidrug resistance protein MdtA-like barrel-sandwich hybrid" evidence="4">
    <location>
        <begin position="75"/>
        <end position="206"/>
    </location>
</feature>
<evidence type="ECO:0000259" key="4">
    <source>
        <dbReference type="Pfam" id="PF25917"/>
    </source>
</evidence>
<dbReference type="Pfam" id="PF25917">
    <property type="entry name" value="BSH_RND"/>
    <property type="match status" value="1"/>
</dbReference>
<feature type="region of interest" description="Disordered" evidence="3">
    <location>
        <begin position="371"/>
        <end position="396"/>
    </location>
</feature>
<dbReference type="PANTHER" id="PTHR30469:SF15">
    <property type="entry name" value="HLYD FAMILY OF SECRETION PROTEINS"/>
    <property type="match status" value="1"/>
</dbReference>
<dbReference type="InterPro" id="IPR006143">
    <property type="entry name" value="RND_pump_MFP"/>
</dbReference>
<dbReference type="Pfam" id="PF25954">
    <property type="entry name" value="Beta-barrel_RND_2"/>
    <property type="match status" value="1"/>
</dbReference>
<dbReference type="EMBL" id="QXJC01000001">
    <property type="protein sequence ID" value="RID99187.1"/>
    <property type="molecule type" value="Genomic_DNA"/>
</dbReference>
<feature type="coiled-coil region" evidence="2">
    <location>
        <begin position="108"/>
        <end position="135"/>
    </location>
</feature>
<dbReference type="Gene3D" id="2.40.30.170">
    <property type="match status" value="1"/>
</dbReference>
<accession>A0A398CE66</accession>
<dbReference type="OrthoDB" id="5502471at2"/>
<sequence length="396" mass="41074">MKRWIPWIAVAIVVAVVAAGALRAIAARKAQQQIASSARAERVVMEVAPGEVFALRSRELTLGIPVSGAVRAVQSATIKARVAGELQDLNLREGDAVHAGQVVARIDATETQARVRQAQQQADAARAQVAISQRQFDNNQALVAQGFISKTALDTSQASLDAAKASYQAGVAAADVARKSLADTVLKSPIDGFVSQRLVQNGERVAVDARILEVVDLSKLEVEALVPAADAAQVRVGQTASLQLEGTHDGLQARVVRISPSAQTGTRAVPVYLAIDNTTALPGLRQGVYLQGTLAAGTQQALAVPLDAVRTDQAEPYLQVAESGQVAHHVVRLGARTLMDGATWVAVQGVAEGAQVLAARVGALPVGTALRLPEPTSQPPAAAPALPQATAASAAH</sequence>
<evidence type="ECO:0000256" key="3">
    <source>
        <dbReference type="SAM" id="MobiDB-lite"/>
    </source>
</evidence>
<dbReference type="InterPro" id="IPR058625">
    <property type="entry name" value="MdtA-like_BSH"/>
</dbReference>
<dbReference type="Gene3D" id="1.10.287.470">
    <property type="entry name" value="Helix hairpin bin"/>
    <property type="match status" value="1"/>
</dbReference>
<dbReference type="NCBIfam" id="TIGR01730">
    <property type="entry name" value="RND_mfp"/>
    <property type="match status" value="1"/>
</dbReference>
<dbReference type="GO" id="GO:1990281">
    <property type="term" value="C:efflux pump complex"/>
    <property type="evidence" value="ECO:0007669"/>
    <property type="project" value="TreeGrafter"/>
</dbReference>
<dbReference type="Proteomes" id="UP000266302">
    <property type="component" value="Unassembled WGS sequence"/>
</dbReference>
<keyword evidence="2" id="KW-0175">Coiled coil</keyword>
<dbReference type="Gene3D" id="2.40.420.20">
    <property type="match status" value="1"/>
</dbReference>
<dbReference type="Gene3D" id="2.40.50.100">
    <property type="match status" value="1"/>
</dbReference>
<evidence type="ECO:0000313" key="6">
    <source>
        <dbReference type="EMBL" id="RID99187.1"/>
    </source>
</evidence>
<organism evidence="6 7">
    <name type="scientific">Simplicispira hankyongi</name>
    <dbReference type="NCBI Taxonomy" id="2315688"/>
    <lineage>
        <taxon>Bacteria</taxon>
        <taxon>Pseudomonadati</taxon>
        <taxon>Pseudomonadota</taxon>
        <taxon>Betaproteobacteria</taxon>
        <taxon>Burkholderiales</taxon>
        <taxon>Comamonadaceae</taxon>
        <taxon>Simplicispira</taxon>
    </lineage>
</organism>
<dbReference type="SUPFAM" id="SSF111369">
    <property type="entry name" value="HlyD-like secretion proteins"/>
    <property type="match status" value="1"/>
</dbReference>
<evidence type="ECO:0000313" key="7">
    <source>
        <dbReference type="Proteomes" id="UP000266302"/>
    </source>
</evidence>
<gene>
    <name evidence="6" type="ORF">D3F03_01725</name>
</gene>
<feature type="domain" description="CusB-like beta-barrel" evidence="5">
    <location>
        <begin position="222"/>
        <end position="295"/>
    </location>
</feature>
<evidence type="ECO:0000256" key="1">
    <source>
        <dbReference type="ARBA" id="ARBA00009477"/>
    </source>
</evidence>
<dbReference type="PANTHER" id="PTHR30469">
    <property type="entry name" value="MULTIDRUG RESISTANCE PROTEIN MDTA"/>
    <property type="match status" value="1"/>
</dbReference>
<dbReference type="AlphaFoldDB" id="A0A398CE66"/>
<dbReference type="GO" id="GO:0015562">
    <property type="term" value="F:efflux transmembrane transporter activity"/>
    <property type="evidence" value="ECO:0007669"/>
    <property type="project" value="TreeGrafter"/>
</dbReference>
<comment type="caution">
    <text evidence="6">The sequence shown here is derived from an EMBL/GenBank/DDBJ whole genome shotgun (WGS) entry which is preliminary data.</text>
</comment>
<reference evidence="6 7" key="1">
    <citation type="submission" date="2018-09" db="EMBL/GenBank/DDBJ databases">
        <title>Draft genome of Simplicispira sp. NY-02.</title>
        <authorList>
            <person name="Im W.T."/>
        </authorList>
    </citation>
    <scope>NUCLEOTIDE SEQUENCE [LARGE SCALE GENOMIC DNA]</scope>
    <source>
        <strain evidence="6 7">NY-02</strain>
    </source>
</reference>